<dbReference type="EMBL" id="QXGE01002686">
    <property type="protein sequence ID" value="KAE9279973.1"/>
    <property type="molecule type" value="Genomic_DNA"/>
</dbReference>
<dbReference type="Proteomes" id="UP000429523">
    <property type="component" value="Unassembled WGS sequence"/>
</dbReference>
<dbReference type="Proteomes" id="UP000440367">
    <property type="component" value="Unassembled WGS sequence"/>
</dbReference>
<accession>A0A6A3WGC0</accession>
<reference evidence="5 6" key="1">
    <citation type="submission" date="2018-08" db="EMBL/GenBank/DDBJ databases">
        <title>Genomic investigation of the strawberry pathogen Phytophthora fragariae indicates pathogenicity is determined by transcriptional variation in three key races.</title>
        <authorList>
            <person name="Adams T.M."/>
            <person name="Armitage A.D."/>
            <person name="Sobczyk M.K."/>
            <person name="Bates H.J."/>
            <person name="Dunwell J.M."/>
            <person name="Nellist C.F."/>
            <person name="Harrison R.J."/>
        </authorList>
    </citation>
    <scope>NUCLEOTIDE SEQUENCE [LARGE SCALE GENOMIC DNA]</scope>
    <source>
        <strain evidence="4 6">A4</strain>
        <strain evidence="3 7">BC-1</strain>
        <strain evidence="2 5">NOV-9</strain>
    </source>
</reference>
<comment type="caution">
    <text evidence="3">The sequence shown here is derived from an EMBL/GenBank/DDBJ whole genome shotgun (WGS) entry which is preliminary data.</text>
</comment>
<evidence type="ECO:0000313" key="2">
    <source>
        <dbReference type="EMBL" id="KAE8926005.1"/>
    </source>
</evidence>
<evidence type="ECO:0000313" key="3">
    <source>
        <dbReference type="EMBL" id="KAE9184634.1"/>
    </source>
</evidence>
<sequence>MASSGSNGSSSDAAKVTAPPTSPPVATRALGTRARAARDPGPATTV</sequence>
<dbReference type="EMBL" id="QXGF01002137">
    <property type="protein sequence ID" value="KAE8926005.1"/>
    <property type="molecule type" value="Genomic_DNA"/>
</dbReference>
<evidence type="ECO:0000313" key="4">
    <source>
        <dbReference type="EMBL" id="KAE9279973.1"/>
    </source>
</evidence>
<feature type="compositionally biased region" description="Low complexity" evidence="1">
    <location>
        <begin position="1"/>
        <end position="34"/>
    </location>
</feature>
<gene>
    <name evidence="4" type="ORF">PF001_g24450</name>
    <name evidence="3" type="ORF">PF002_g26378</name>
    <name evidence="2" type="ORF">PF009_g23795</name>
</gene>
<feature type="region of interest" description="Disordered" evidence="1">
    <location>
        <begin position="1"/>
        <end position="46"/>
    </location>
</feature>
<evidence type="ECO:0000313" key="7">
    <source>
        <dbReference type="Proteomes" id="UP000440367"/>
    </source>
</evidence>
<evidence type="ECO:0000313" key="6">
    <source>
        <dbReference type="Proteomes" id="UP000437068"/>
    </source>
</evidence>
<protein>
    <submittedName>
        <fullName evidence="3">Uncharacterized protein</fullName>
    </submittedName>
</protein>
<organism evidence="3 7">
    <name type="scientific">Phytophthora fragariae</name>
    <dbReference type="NCBI Taxonomy" id="53985"/>
    <lineage>
        <taxon>Eukaryota</taxon>
        <taxon>Sar</taxon>
        <taxon>Stramenopiles</taxon>
        <taxon>Oomycota</taxon>
        <taxon>Peronosporomycetes</taxon>
        <taxon>Peronosporales</taxon>
        <taxon>Peronosporaceae</taxon>
        <taxon>Phytophthora</taxon>
    </lineage>
</organism>
<dbReference type="AlphaFoldDB" id="A0A6A3WGC0"/>
<dbReference type="EMBL" id="QXGD01002748">
    <property type="protein sequence ID" value="KAE9184634.1"/>
    <property type="molecule type" value="Genomic_DNA"/>
</dbReference>
<evidence type="ECO:0000313" key="5">
    <source>
        <dbReference type="Proteomes" id="UP000429523"/>
    </source>
</evidence>
<evidence type="ECO:0000256" key="1">
    <source>
        <dbReference type="SAM" id="MobiDB-lite"/>
    </source>
</evidence>
<name>A0A6A3WGC0_9STRA</name>
<dbReference type="Proteomes" id="UP000437068">
    <property type="component" value="Unassembled WGS sequence"/>
</dbReference>
<proteinExistence type="predicted"/>